<sequence length="123" mass="14818">MVIPAQFFDSQIQGGWYIHRWGFSKPLWPEYESLSVYGMLRQNNKKPKQMVIQIGYFQFVPLLMVLHQHLVVQNTLFVYGMLRQEKNMSCQIIDIKTFQHNFKLQFLITTRSKKVFHRLSLFF</sequence>
<dbReference type="AlphaFoldDB" id="A0A8S1YPJ1"/>
<proteinExistence type="predicted"/>
<evidence type="ECO:0000313" key="2">
    <source>
        <dbReference type="Proteomes" id="UP000683925"/>
    </source>
</evidence>
<organism evidence="1 2">
    <name type="scientific">Paramecium octaurelia</name>
    <dbReference type="NCBI Taxonomy" id="43137"/>
    <lineage>
        <taxon>Eukaryota</taxon>
        <taxon>Sar</taxon>
        <taxon>Alveolata</taxon>
        <taxon>Ciliophora</taxon>
        <taxon>Intramacronucleata</taxon>
        <taxon>Oligohymenophorea</taxon>
        <taxon>Peniculida</taxon>
        <taxon>Parameciidae</taxon>
        <taxon>Paramecium</taxon>
    </lineage>
</organism>
<evidence type="ECO:0000313" key="1">
    <source>
        <dbReference type="EMBL" id="CAD8215571.1"/>
    </source>
</evidence>
<protein>
    <submittedName>
        <fullName evidence="1">Uncharacterized protein</fullName>
    </submittedName>
</protein>
<name>A0A8S1YPJ1_PAROT</name>
<keyword evidence="2" id="KW-1185">Reference proteome</keyword>
<comment type="caution">
    <text evidence="1">The sequence shown here is derived from an EMBL/GenBank/DDBJ whole genome shotgun (WGS) entry which is preliminary data.</text>
</comment>
<dbReference type="EMBL" id="CAJJDP010000327">
    <property type="protein sequence ID" value="CAD8215571.1"/>
    <property type="molecule type" value="Genomic_DNA"/>
</dbReference>
<gene>
    <name evidence="1" type="ORF">POCTA_138.1.T3230002</name>
</gene>
<accession>A0A8S1YPJ1</accession>
<reference evidence="1" key="1">
    <citation type="submission" date="2021-01" db="EMBL/GenBank/DDBJ databases">
        <authorList>
            <consortium name="Genoscope - CEA"/>
            <person name="William W."/>
        </authorList>
    </citation>
    <scope>NUCLEOTIDE SEQUENCE</scope>
</reference>
<dbReference type="Proteomes" id="UP000683925">
    <property type="component" value="Unassembled WGS sequence"/>
</dbReference>